<name>A0A540MEE3_MALBA</name>
<proteinExistence type="predicted"/>
<gene>
    <name evidence="2" type="ORF">C1H46_017206</name>
</gene>
<sequence>MSSRESESLIPAPQPPPLLSSPSEWPMPAKEIFKSPFDSHSDSVPPASASHSLPIKIWVLLQRIPTSSSITHGFHLNSCFLGLCDCSLDPNSRLPTGPPPLGSYF</sequence>
<dbReference type="EMBL" id="VIEB01000278">
    <property type="protein sequence ID" value="TQD97117.1"/>
    <property type="molecule type" value="Genomic_DNA"/>
</dbReference>
<dbReference type="Proteomes" id="UP000315295">
    <property type="component" value="Unassembled WGS sequence"/>
</dbReference>
<feature type="region of interest" description="Disordered" evidence="1">
    <location>
        <begin position="1"/>
        <end position="26"/>
    </location>
</feature>
<evidence type="ECO:0000313" key="2">
    <source>
        <dbReference type="EMBL" id="TQD97117.1"/>
    </source>
</evidence>
<comment type="caution">
    <text evidence="2">The sequence shown here is derived from an EMBL/GenBank/DDBJ whole genome shotgun (WGS) entry which is preliminary data.</text>
</comment>
<evidence type="ECO:0000256" key="1">
    <source>
        <dbReference type="SAM" id="MobiDB-lite"/>
    </source>
</evidence>
<accession>A0A540MEE3</accession>
<keyword evidence="3" id="KW-1185">Reference proteome</keyword>
<evidence type="ECO:0000313" key="3">
    <source>
        <dbReference type="Proteomes" id="UP000315295"/>
    </source>
</evidence>
<dbReference type="AlphaFoldDB" id="A0A540MEE3"/>
<protein>
    <submittedName>
        <fullName evidence="2">Uncharacterized protein</fullName>
    </submittedName>
</protein>
<reference evidence="2 3" key="1">
    <citation type="journal article" date="2019" name="G3 (Bethesda)">
        <title>Sequencing of a Wild Apple (Malus baccata) Genome Unravels the Differences Between Cultivated and Wild Apple Species Regarding Disease Resistance and Cold Tolerance.</title>
        <authorList>
            <person name="Chen X."/>
        </authorList>
    </citation>
    <scope>NUCLEOTIDE SEQUENCE [LARGE SCALE GENOMIC DNA]</scope>
    <source>
        <strain evidence="3">cv. Shandingzi</strain>
        <tissue evidence="2">Leaves</tissue>
    </source>
</reference>
<organism evidence="2 3">
    <name type="scientific">Malus baccata</name>
    <name type="common">Siberian crab apple</name>
    <name type="synonym">Pyrus baccata</name>
    <dbReference type="NCBI Taxonomy" id="106549"/>
    <lineage>
        <taxon>Eukaryota</taxon>
        <taxon>Viridiplantae</taxon>
        <taxon>Streptophyta</taxon>
        <taxon>Embryophyta</taxon>
        <taxon>Tracheophyta</taxon>
        <taxon>Spermatophyta</taxon>
        <taxon>Magnoliopsida</taxon>
        <taxon>eudicotyledons</taxon>
        <taxon>Gunneridae</taxon>
        <taxon>Pentapetalae</taxon>
        <taxon>rosids</taxon>
        <taxon>fabids</taxon>
        <taxon>Rosales</taxon>
        <taxon>Rosaceae</taxon>
        <taxon>Amygdaloideae</taxon>
        <taxon>Maleae</taxon>
        <taxon>Malus</taxon>
    </lineage>
</organism>